<protein>
    <recommendedName>
        <fullName evidence="2">DUF6969 domain-containing protein</fullName>
    </recommendedName>
</protein>
<feature type="domain" description="DUF6969" evidence="2">
    <location>
        <begin position="8"/>
        <end position="191"/>
    </location>
</feature>
<organism evidence="3 4">
    <name type="scientific">Bauldia litoralis</name>
    <dbReference type="NCBI Taxonomy" id="665467"/>
    <lineage>
        <taxon>Bacteria</taxon>
        <taxon>Pseudomonadati</taxon>
        <taxon>Pseudomonadota</taxon>
        <taxon>Alphaproteobacteria</taxon>
        <taxon>Hyphomicrobiales</taxon>
        <taxon>Kaistiaceae</taxon>
        <taxon>Bauldia</taxon>
    </lineage>
</organism>
<dbReference type="Proteomes" id="UP000199071">
    <property type="component" value="Unassembled WGS sequence"/>
</dbReference>
<feature type="compositionally biased region" description="Basic and acidic residues" evidence="1">
    <location>
        <begin position="171"/>
        <end position="198"/>
    </location>
</feature>
<evidence type="ECO:0000313" key="3">
    <source>
        <dbReference type="EMBL" id="SDB29173.1"/>
    </source>
</evidence>
<sequence>MSDAARTTARQEIAFCAQVLAKGGATVLTETLRGVEQPDTWTAYPVGEVFDPQSGAQWFYHCHDPSPGAAEHGHFHCFIRPEGKDGPIHHLCAVGVDAHGRLLRLFTVNQWVVGDDWLEAEATIALLPRFDVHMPQPNYLVNRWLTAVLTAHEPEIAALIRARDTAIAGHRPQDGGAARDSHALEVTAEHRLDGPDPA</sequence>
<dbReference type="STRING" id="665467.SAMN02982931_02188"/>
<dbReference type="RefSeq" id="WP_090876471.1">
    <property type="nucleotide sequence ID" value="NZ_FMXQ01000004.1"/>
</dbReference>
<reference evidence="3 4" key="1">
    <citation type="submission" date="2016-10" db="EMBL/GenBank/DDBJ databases">
        <authorList>
            <person name="de Groot N.N."/>
        </authorList>
    </citation>
    <scope>NUCLEOTIDE SEQUENCE [LARGE SCALE GENOMIC DNA]</scope>
    <source>
        <strain evidence="3 4">ATCC 35022</strain>
    </source>
</reference>
<dbReference type="InterPro" id="IPR054242">
    <property type="entry name" value="DUF6969"/>
</dbReference>
<accession>A0A1G6C8I8</accession>
<dbReference type="EMBL" id="FMXQ01000004">
    <property type="protein sequence ID" value="SDB29173.1"/>
    <property type="molecule type" value="Genomic_DNA"/>
</dbReference>
<gene>
    <name evidence="3" type="ORF">SAMN02982931_02188</name>
</gene>
<proteinExistence type="predicted"/>
<dbReference type="Pfam" id="PF22308">
    <property type="entry name" value="DUF6969"/>
    <property type="match status" value="1"/>
</dbReference>
<evidence type="ECO:0000313" key="4">
    <source>
        <dbReference type="Proteomes" id="UP000199071"/>
    </source>
</evidence>
<feature type="region of interest" description="Disordered" evidence="1">
    <location>
        <begin position="170"/>
        <end position="198"/>
    </location>
</feature>
<name>A0A1G6C8I8_9HYPH</name>
<dbReference type="AlphaFoldDB" id="A0A1G6C8I8"/>
<dbReference type="OrthoDB" id="6115415at2"/>
<keyword evidence="4" id="KW-1185">Reference proteome</keyword>
<evidence type="ECO:0000256" key="1">
    <source>
        <dbReference type="SAM" id="MobiDB-lite"/>
    </source>
</evidence>
<evidence type="ECO:0000259" key="2">
    <source>
        <dbReference type="Pfam" id="PF22308"/>
    </source>
</evidence>